<feature type="transmembrane region" description="Helical" evidence="1">
    <location>
        <begin position="225"/>
        <end position="245"/>
    </location>
</feature>
<keyword evidence="1" id="KW-1133">Transmembrane helix</keyword>
<accession>A0A0M4CNP3</accession>
<evidence type="ECO:0000313" key="3">
    <source>
        <dbReference type="EMBL" id="ALC06910.1"/>
    </source>
</evidence>
<dbReference type="GO" id="GO:0016747">
    <property type="term" value="F:acyltransferase activity, transferring groups other than amino-acyl groups"/>
    <property type="evidence" value="ECO:0007669"/>
    <property type="project" value="InterPro"/>
</dbReference>
<dbReference type="PANTHER" id="PTHR23028">
    <property type="entry name" value="ACETYLTRANSFERASE"/>
    <property type="match status" value="1"/>
</dbReference>
<proteinExistence type="predicted"/>
<feature type="transmembrane region" description="Helical" evidence="1">
    <location>
        <begin position="299"/>
        <end position="319"/>
    </location>
</feature>
<feature type="transmembrane region" description="Helical" evidence="1">
    <location>
        <begin position="257"/>
        <end position="278"/>
    </location>
</feature>
<dbReference type="OrthoDB" id="5242306at2"/>
<protein>
    <submittedName>
        <fullName evidence="3">Acyltransferase</fullName>
    </submittedName>
</protein>
<dbReference type="EMBL" id="CP009220">
    <property type="protein sequence ID" value="ALC06910.1"/>
    <property type="molecule type" value="Genomic_DNA"/>
</dbReference>
<dbReference type="GO" id="GO:0016020">
    <property type="term" value="C:membrane"/>
    <property type="evidence" value="ECO:0007669"/>
    <property type="project" value="TreeGrafter"/>
</dbReference>
<evidence type="ECO:0000313" key="4">
    <source>
        <dbReference type="Proteomes" id="UP000068067"/>
    </source>
</evidence>
<feature type="transmembrane region" description="Helical" evidence="1">
    <location>
        <begin position="46"/>
        <end position="69"/>
    </location>
</feature>
<evidence type="ECO:0000256" key="1">
    <source>
        <dbReference type="SAM" id="Phobius"/>
    </source>
</evidence>
<reference evidence="3 4" key="1">
    <citation type="submission" date="2014-08" db="EMBL/GenBank/DDBJ databases">
        <title>Complete genome sequence of Corynebacterium deserti GIMN1.010 (=DSM 45689), isolated from desert sand in western China.</title>
        <authorList>
            <person name="Ruckert C."/>
            <person name="Albersmeier A."/>
            <person name="Kalinowski J."/>
        </authorList>
    </citation>
    <scope>NUCLEOTIDE SEQUENCE [LARGE SCALE GENOMIC DNA]</scope>
    <source>
        <strain evidence="3 4">GIMN1.010</strain>
    </source>
</reference>
<organism evidence="3 4">
    <name type="scientific">Corynebacterium deserti GIMN1.010</name>
    <dbReference type="NCBI Taxonomy" id="931089"/>
    <lineage>
        <taxon>Bacteria</taxon>
        <taxon>Bacillati</taxon>
        <taxon>Actinomycetota</taxon>
        <taxon>Actinomycetes</taxon>
        <taxon>Mycobacteriales</taxon>
        <taxon>Corynebacteriaceae</taxon>
        <taxon>Corynebacterium</taxon>
    </lineage>
</organism>
<feature type="transmembrane region" description="Helical" evidence="1">
    <location>
        <begin position="21"/>
        <end position="40"/>
    </location>
</feature>
<evidence type="ECO:0000259" key="2">
    <source>
        <dbReference type="Pfam" id="PF01757"/>
    </source>
</evidence>
<dbReference type="Proteomes" id="UP000068067">
    <property type="component" value="Chromosome"/>
</dbReference>
<dbReference type="PANTHER" id="PTHR23028:SF53">
    <property type="entry name" value="ACYL_TRANSF_3 DOMAIN-CONTAINING PROTEIN"/>
    <property type="match status" value="1"/>
</dbReference>
<dbReference type="STRING" id="931089.CDES_12830"/>
<gene>
    <name evidence="3" type="ORF">CDES_12830</name>
</gene>
<dbReference type="AlphaFoldDB" id="A0A0M4CNP3"/>
<keyword evidence="3" id="KW-0808">Transferase</keyword>
<dbReference type="InterPro" id="IPR002656">
    <property type="entry name" value="Acyl_transf_3_dom"/>
</dbReference>
<keyword evidence="1" id="KW-0472">Membrane</keyword>
<feature type="transmembrane region" description="Helical" evidence="1">
    <location>
        <begin position="325"/>
        <end position="345"/>
    </location>
</feature>
<feature type="domain" description="Acyltransferase 3" evidence="2">
    <location>
        <begin position="16"/>
        <end position="337"/>
    </location>
</feature>
<feature type="transmembrane region" description="Helical" evidence="1">
    <location>
        <begin position="136"/>
        <end position="156"/>
    </location>
</feature>
<dbReference type="GO" id="GO:0009103">
    <property type="term" value="P:lipopolysaccharide biosynthetic process"/>
    <property type="evidence" value="ECO:0007669"/>
    <property type="project" value="TreeGrafter"/>
</dbReference>
<name>A0A0M4CNP3_9CORY</name>
<dbReference type="InterPro" id="IPR050879">
    <property type="entry name" value="Acyltransferase_3"/>
</dbReference>
<dbReference type="KEGG" id="cdx:CDES_12830"/>
<keyword evidence="4" id="KW-1185">Reference proteome</keyword>
<feature type="transmembrane region" description="Helical" evidence="1">
    <location>
        <begin position="97"/>
        <end position="116"/>
    </location>
</feature>
<dbReference type="RefSeq" id="WP_053545797.1">
    <property type="nucleotide sequence ID" value="NZ_CP009220.1"/>
</dbReference>
<sequence length="366" mass="40399">MSTQSYAPTTRRAFISSLEGLRAIAALGVLATHVAFQTGMDPATTVGAILARFDFFVAVFFALSAFVLWRRRPRFTGDGPKNLTSYYCKRFARIMPAYWVTVIAVLLFIPSGPWLANLTLTQIYWTEGLMTGLTHLWSLCVEVAFYLVLPLLAWFLDKFDQRTRIGLIGAGAILSLGWAWIPLVESSFERGLPNLQIWPPAYACWFAVGMIAAELEGLKIPRLPFTVWAIFALVIAWVAGQEWFGPLGLIHPTPAEFTLRILAGTLFAIMLVVPFALGTPSRILGSDAVTTLGTWSYSIFLWHLPVLTIVFPLLGVSVFSGHFLLVLVATVALTIPVAAISYTFVEKPALDWVRRSAVFHSKTPGA</sequence>
<dbReference type="Pfam" id="PF01757">
    <property type="entry name" value="Acyl_transf_3"/>
    <property type="match status" value="1"/>
</dbReference>
<keyword evidence="3" id="KW-0012">Acyltransferase</keyword>
<keyword evidence="1" id="KW-0812">Transmembrane</keyword>
<feature type="transmembrane region" description="Helical" evidence="1">
    <location>
        <begin position="195"/>
        <end position="213"/>
    </location>
</feature>
<feature type="transmembrane region" description="Helical" evidence="1">
    <location>
        <begin position="165"/>
        <end position="183"/>
    </location>
</feature>